<evidence type="ECO:0000256" key="3">
    <source>
        <dbReference type="SAM" id="MobiDB-lite"/>
    </source>
</evidence>
<dbReference type="Proteomes" id="UP000224634">
    <property type="component" value="Unassembled WGS sequence"/>
</dbReference>
<feature type="domain" description="Alpha/beta hydrolase fold-3" evidence="4">
    <location>
        <begin position="364"/>
        <end position="413"/>
    </location>
</feature>
<evidence type="ECO:0000256" key="1">
    <source>
        <dbReference type="ARBA" id="ARBA00010515"/>
    </source>
</evidence>
<evidence type="ECO:0000259" key="4">
    <source>
        <dbReference type="Pfam" id="PF07859"/>
    </source>
</evidence>
<dbReference type="AlphaFoldDB" id="A0A2B7Z2Z4"/>
<feature type="compositionally biased region" description="Low complexity" evidence="3">
    <location>
        <begin position="862"/>
        <end position="874"/>
    </location>
</feature>
<dbReference type="PANTHER" id="PTHR48081">
    <property type="entry name" value="AB HYDROLASE SUPERFAMILY PROTEIN C4A8.06C"/>
    <property type="match status" value="1"/>
</dbReference>
<proteinExistence type="inferred from homology"/>
<organism evidence="5 6">
    <name type="scientific">Polytolypa hystricis (strain UAMH7299)</name>
    <dbReference type="NCBI Taxonomy" id="1447883"/>
    <lineage>
        <taxon>Eukaryota</taxon>
        <taxon>Fungi</taxon>
        <taxon>Dikarya</taxon>
        <taxon>Ascomycota</taxon>
        <taxon>Pezizomycotina</taxon>
        <taxon>Eurotiomycetes</taxon>
        <taxon>Eurotiomycetidae</taxon>
        <taxon>Onygenales</taxon>
        <taxon>Onygenales incertae sedis</taxon>
        <taxon>Polytolypa</taxon>
    </lineage>
</organism>
<feature type="compositionally biased region" description="Polar residues" evidence="3">
    <location>
        <begin position="705"/>
        <end position="714"/>
    </location>
</feature>
<dbReference type="STRING" id="1447883.A0A2B7Z2Z4"/>
<sequence length="933" mass="103043">MPFNTITVGAAVMPTMLSTFLSHFINRKKQHGKPTRHISYHEGLHLIRRFLYYASHHTVEDIQTFTAQWVPSPSWVRVVDVTIPTQHLTSAANLLMVQLGRDGVTEVGGSKWWQWRANLPYRAQWIEMKSDYHERKKSGAPVNRVMLYVHGGAYFFGSVDTHRYQMQRHARKLKARIFARVDSRDSVYHRDCIAAYLYVLTLHKPSEIILAGDSAGAGMVLSVLVTLRDQKLPLPAGAILISPWADLTHSFPSLGGDGQDDYIPRHGFMQRPSMAWPPPSADELSAIIEGARKRQQSGQPTDIHAMPQSAQDTEAAIQGFSVHLATDRPRQRVGLDNLDSRFPNLKHNPSVEIDGVVVEIKDQIQMYTTNHLLAHPLVSPVFQPSLGGLPPILVLTGGGEILRDEQIYLAHKAADPPAYPPSDESLDTYDPTRELLTKYKPTYVQLQVWDHLCHVAPTLSFTRPAKHMYRSVAQFAAWALARAQQSSIDIPDGGDVSSISSNSSTSLANSTAHKPTALDNIIGKAGDPLPPFQQHMIRQRVAKNGVLHPLPHKSSLPALQLRPSEVGMVKPGPVRKWMAAKEVWGNKYAKDALRVRKQRIKELLLALEDLEPGELPPPSSLVARKNAYLLESKKKHKKNHAISLWSKFASKHDVKTLEKEEMEAASGKTTTTTTQPSTPRGLLGLSEMGRRSSQRSRGRDISSDNSARARSVSRTRPVMDEGQANESHEALVQQRLDDQLRAHITPTPNTHLTAGGVPLINITSPTEPQFHSKLSRSLENVIGGTEPSPHPSGNTEDASITTIMNAEGIIRAISDVETESQDYRTPDEFPDALSRADTGSVYSRDEEERTPRMGSLGDVMNASATGPMTTTTTAAEGAGRGLRRYDFDSMNLDPSDTEPFPAFQFGGSESHSVASRAMGSSAVASYKGKGREY</sequence>
<evidence type="ECO:0000313" key="6">
    <source>
        <dbReference type="Proteomes" id="UP000224634"/>
    </source>
</evidence>
<gene>
    <name evidence="5" type="ORF">AJ80_00518</name>
</gene>
<dbReference type="InterPro" id="IPR050300">
    <property type="entry name" value="GDXG_lipolytic_enzyme"/>
</dbReference>
<feature type="region of interest" description="Disordered" evidence="3">
    <location>
        <begin position="822"/>
        <end position="874"/>
    </location>
</feature>
<feature type="domain" description="Alpha/beta hydrolase fold-3" evidence="4">
    <location>
        <begin position="146"/>
        <end position="254"/>
    </location>
</feature>
<protein>
    <recommendedName>
        <fullName evidence="4">Alpha/beta hydrolase fold-3 domain-containing protein</fullName>
    </recommendedName>
</protein>
<keyword evidence="2" id="KW-0378">Hydrolase</keyword>
<reference evidence="5 6" key="1">
    <citation type="submission" date="2017-10" db="EMBL/GenBank/DDBJ databases">
        <title>Comparative genomics in systemic dimorphic fungi from Ajellomycetaceae.</title>
        <authorList>
            <person name="Munoz J.F."/>
            <person name="Mcewen J.G."/>
            <person name="Clay O.K."/>
            <person name="Cuomo C.A."/>
        </authorList>
    </citation>
    <scope>NUCLEOTIDE SEQUENCE [LARGE SCALE GENOMIC DNA]</scope>
    <source>
        <strain evidence="5 6">UAMH7299</strain>
    </source>
</reference>
<keyword evidence="6" id="KW-1185">Reference proteome</keyword>
<dbReference type="Pfam" id="PF07859">
    <property type="entry name" value="Abhydrolase_3"/>
    <property type="match status" value="2"/>
</dbReference>
<evidence type="ECO:0000256" key="2">
    <source>
        <dbReference type="ARBA" id="ARBA00022801"/>
    </source>
</evidence>
<dbReference type="OrthoDB" id="2336090at2759"/>
<dbReference type="GO" id="GO:0016787">
    <property type="term" value="F:hydrolase activity"/>
    <property type="evidence" value="ECO:0007669"/>
    <property type="project" value="UniProtKB-KW"/>
</dbReference>
<dbReference type="InterPro" id="IPR002168">
    <property type="entry name" value="Lipase_GDXG_HIS_AS"/>
</dbReference>
<dbReference type="InterPro" id="IPR013094">
    <property type="entry name" value="AB_hydrolase_3"/>
</dbReference>
<feature type="region of interest" description="Disordered" evidence="3">
    <location>
        <begin position="910"/>
        <end position="933"/>
    </location>
</feature>
<dbReference type="SUPFAM" id="SSF53474">
    <property type="entry name" value="alpha/beta-Hydrolases"/>
    <property type="match status" value="1"/>
</dbReference>
<dbReference type="PANTHER" id="PTHR48081:SF19">
    <property type="entry name" value="AB HYDROLASE SUPERFAMILY PROTEIN C4A8.06C"/>
    <property type="match status" value="1"/>
</dbReference>
<comment type="caution">
    <text evidence="5">The sequence shown here is derived from an EMBL/GenBank/DDBJ whole genome shotgun (WGS) entry which is preliminary data.</text>
</comment>
<feature type="region of interest" description="Disordered" evidence="3">
    <location>
        <begin position="658"/>
        <end position="728"/>
    </location>
</feature>
<dbReference type="EMBL" id="PDNA01000004">
    <property type="protein sequence ID" value="PGH27731.1"/>
    <property type="molecule type" value="Genomic_DNA"/>
</dbReference>
<name>A0A2B7Z2Z4_POLH7</name>
<dbReference type="InterPro" id="IPR029058">
    <property type="entry name" value="AB_hydrolase_fold"/>
</dbReference>
<dbReference type="Gene3D" id="3.40.50.1820">
    <property type="entry name" value="alpha/beta hydrolase"/>
    <property type="match status" value="2"/>
</dbReference>
<evidence type="ECO:0000313" key="5">
    <source>
        <dbReference type="EMBL" id="PGH27731.1"/>
    </source>
</evidence>
<dbReference type="PROSITE" id="PS01173">
    <property type="entry name" value="LIPASE_GDXG_HIS"/>
    <property type="match status" value="1"/>
</dbReference>
<comment type="similarity">
    <text evidence="1">Belongs to the 'GDXG' lipolytic enzyme family.</text>
</comment>
<accession>A0A2B7Z2Z4</accession>